<evidence type="ECO:0000313" key="9">
    <source>
        <dbReference type="Proteomes" id="UP000236919"/>
    </source>
</evidence>
<keyword evidence="2 6" id="KW-0288">FMN</keyword>
<dbReference type="RefSeq" id="WP_245928363.1">
    <property type="nucleotide sequence ID" value="NZ_PQFZ01000014.1"/>
</dbReference>
<dbReference type="InterPro" id="IPR036661">
    <property type="entry name" value="Luciferase-like_sf"/>
</dbReference>
<dbReference type="GO" id="GO:0016705">
    <property type="term" value="F:oxidoreductase activity, acting on paired donors, with incorporation or reduction of molecular oxygen"/>
    <property type="evidence" value="ECO:0007669"/>
    <property type="project" value="InterPro"/>
</dbReference>
<feature type="binding site" evidence="6">
    <location>
        <position position="228"/>
    </location>
    <ligand>
        <name>FMN</name>
        <dbReference type="ChEBI" id="CHEBI:58210"/>
    </ligand>
</feature>
<organism evidence="8 9">
    <name type="scientific">Bosea psychrotolerans</name>
    <dbReference type="NCBI Taxonomy" id="1871628"/>
    <lineage>
        <taxon>Bacteria</taxon>
        <taxon>Pseudomonadati</taxon>
        <taxon>Pseudomonadota</taxon>
        <taxon>Alphaproteobacteria</taxon>
        <taxon>Hyphomicrobiales</taxon>
        <taxon>Boseaceae</taxon>
        <taxon>Bosea</taxon>
    </lineage>
</organism>
<feature type="binding site" evidence="6">
    <location>
        <position position="58"/>
    </location>
    <ligand>
        <name>FMN</name>
        <dbReference type="ChEBI" id="CHEBI:58210"/>
    </ligand>
</feature>
<dbReference type="AlphaFoldDB" id="A0A2S4M1R6"/>
<dbReference type="InterPro" id="IPR011251">
    <property type="entry name" value="Luciferase-like_dom"/>
</dbReference>
<dbReference type="GO" id="GO:0004497">
    <property type="term" value="F:monooxygenase activity"/>
    <property type="evidence" value="ECO:0007669"/>
    <property type="project" value="UniProtKB-KW"/>
</dbReference>
<evidence type="ECO:0000256" key="2">
    <source>
        <dbReference type="ARBA" id="ARBA00022643"/>
    </source>
</evidence>
<feature type="binding site" evidence="6">
    <location>
        <position position="158"/>
    </location>
    <ligand>
        <name>FMN</name>
        <dbReference type="ChEBI" id="CHEBI:58210"/>
    </ligand>
</feature>
<feature type="domain" description="Luciferase-like" evidence="7">
    <location>
        <begin position="40"/>
        <end position="385"/>
    </location>
</feature>
<dbReference type="SUPFAM" id="SSF51679">
    <property type="entry name" value="Bacterial luciferase-like"/>
    <property type="match status" value="1"/>
</dbReference>
<dbReference type="PANTHER" id="PTHR30011">
    <property type="entry name" value="ALKANESULFONATE MONOOXYGENASE-RELATED"/>
    <property type="match status" value="1"/>
</dbReference>
<dbReference type="Pfam" id="PF00296">
    <property type="entry name" value="Bac_luciferase"/>
    <property type="match status" value="1"/>
</dbReference>
<dbReference type="InterPro" id="IPR051260">
    <property type="entry name" value="Diverse_substr_monoxygenases"/>
</dbReference>
<proteinExistence type="inferred from homology"/>
<sequence>MQKRQMRLVAFLKAGPTCHHHGMWRHPETDNGFLEPDWYEHIARVLEKGCFDGLFFADVLGIYDYYNRSFATMVGKGGALSLLDPLPILAMMARVTRHIGLGATLSTTFHNPYQIARTLGTLDILSKGRMAWNVVTSASNLEARNFGFEAIPGREERYGRADEVLEACMALWQSWDEGALVIDKETGRFADPAKLHYADYRGEWVRTRGPLTVPRSPQGHPVIMQAGSSGPGKAFAARWAEMIFTLQHTAQDMRRFRSEMRAAIEAAGRDPDHCAVLPSVDPIIGETVSIAREKQDFVNSLVDPELGMALMSSHIGTDLSRFPIDQPVVDLPLEEGSRGSFEVILQGTRAEGLTLGEAAKRFATSELAPQIVGTPVQVADQLEAMFTSEACDGFILTPTVSPGTWEQFSRAVVPILQKRGLMRSSYEGATLRENLRAGAKPRDTAQGRAA</sequence>
<comment type="similarity">
    <text evidence="5">Belongs to the NtaA/SnaA/DszA monooxygenase family.</text>
</comment>
<dbReference type="InterPro" id="IPR016215">
    <property type="entry name" value="NTA_MOA"/>
</dbReference>
<evidence type="ECO:0000256" key="6">
    <source>
        <dbReference type="PIRSR" id="PIRSR000337-1"/>
    </source>
</evidence>
<dbReference type="NCBIfam" id="TIGR03860">
    <property type="entry name" value="FMN_nitrolo"/>
    <property type="match status" value="1"/>
</dbReference>
<feature type="binding site" evidence="6">
    <location>
        <position position="229"/>
    </location>
    <ligand>
        <name>FMN</name>
        <dbReference type="ChEBI" id="CHEBI:58210"/>
    </ligand>
</feature>
<gene>
    <name evidence="8" type="ORF">CYD53_11482</name>
</gene>
<feature type="binding site" evidence="6">
    <location>
        <position position="104"/>
    </location>
    <ligand>
        <name>FMN</name>
        <dbReference type="ChEBI" id="CHEBI:58210"/>
    </ligand>
</feature>
<reference evidence="8 9" key="1">
    <citation type="submission" date="2018-01" db="EMBL/GenBank/DDBJ databases">
        <title>Genomic Encyclopedia of Type Strains, Phase III (KMG-III): the genomes of soil and plant-associated and newly described type strains.</title>
        <authorList>
            <person name="Whitman W."/>
        </authorList>
    </citation>
    <scope>NUCLEOTIDE SEQUENCE [LARGE SCALE GENOMIC DNA]</scope>
    <source>
        <strain evidence="8 9">1131</strain>
    </source>
</reference>
<evidence type="ECO:0000256" key="4">
    <source>
        <dbReference type="ARBA" id="ARBA00023033"/>
    </source>
</evidence>
<dbReference type="PIRSF" id="PIRSF000337">
    <property type="entry name" value="NTA_MOA"/>
    <property type="match status" value="1"/>
</dbReference>
<comment type="caution">
    <text evidence="8">The sequence shown here is derived from an EMBL/GenBank/DDBJ whole genome shotgun (WGS) entry which is preliminary data.</text>
</comment>
<dbReference type="CDD" id="cd01095">
    <property type="entry name" value="Nitrilotriacetate_monoxgenase"/>
    <property type="match status" value="1"/>
</dbReference>
<evidence type="ECO:0000256" key="5">
    <source>
        <dbReference type="ARBA" id="ARBA00033748"/>
    </source>
</evidence>
<keyword evidence="3" id="KW-0560">Oxidoreductase</keyword>
<accession>A0A2S4M1R6</accession>
<evidence type="ECO:0000256" key="1">
    <source>
        <dbReference type="ARBA" id="ARBA00022630"/>
    </source>
</evidence>
<protein>
    <submittedName>
        <fullName evidence="8">Dibenzothiophene-5,5-dioxide monooxygenase</fullName>
    </submittedName>
</protein>
<evidence type="ECO:0000256" key="3">
    <source>
        <dbReference type="ARBA" id="ARBA00023002"/>
    </source>
</evidence>
<keyword evidence="1 6" id="KW-0285">Flavoprotein</keyword>
<evidence type="ECO:0000259" key="7">
    <source>
        <dbReference type="Pfam" id="PF00296"/>
    </source>
</evidence>
<evidence type="ECO:0000313" key="8">
    <source>
        <dbReference type="EMBL" id="POR48650.1"/>
    </source>
</evidence>
<dbReference type="Proteomes" id="UP000236919">
    <property type="component" value="Unassembled WGS sequence"/>
</dbReference>
<name>A0A2S4M1R6_9HYPH</name>
<dbReference type="PANTHER" id="PTHR30011:SF16">
    <property type="entry name" value="C2H2 FINGER DOMAIN TRANSCRIPTION FACTOR (EUROFUNG)-RELATED"/>
    <property type="match status" value="1"/>
</dbReference>
<keyword evidence="4 8" id="KW-0503">Monooxygenase</keyword>
<dbReference type="Gene3D" id="3.20.20.30">
    <property type="entry name" value="Luciferase-like domain"/>
    <property type="match status" value="1"/>
</dbReference>
<keyword evidence="9" id="KW-1185">Reference proteome</keyword>
<dbReference type="EMBL" id="PQFZ01000014">
    <property type="protein sequence ID" value="POR48650.1"/>
    <property type="molecule type" value="Genomic_DNA"/>
</dbReference>